<accession>A0A177NPJ7</accession>
<comment type="caution">
    <text evidence="1">The sequence shown here is derived from an EMBL/GenBank/DDBJ whole genome shotgun (WGS) entry which is preliminary data.</text>
</comment>
<dbReference type="AlphaFoldDB" id="A0A177NPJ7"/>
<evidence type="ECO:0000313" key="1">
    <source>
        <dbReference type="EMBL" id="OAI19253.1"/>
    </source>
</evidence>
<protein>
    <recommendedName>
        <fullName evidence="3">Zinc finger/thioredoxin putative domain-containing protein</fullName>
    </recommendedName>
</protein>
<dbReference type="Proteomes" id="UP000077857">
    <property type="component" value="Unassembled WGS sequence"/>
</dbReference>
<proteinExistence type="predicted"/>
<gene>
    <name evidence="1" type="ORF">A1507_07590</name>
</gene>
<evidence type="ECO:0008006" key="3">
    <source>
        <dbReference type="Google" id="ProtNLM"/>
    </source>
</evidence>
<dbReference type="NCBIfam" id="TIGR02098">
    <property type="entry name" value="MJ0042_CXXC"/>
    <property type="match status" value="1"/>
</dbReference>
<sequence length="212" mass="23244">MFSRCPHCDARQTVTVGQLRRQRGLLACRACGQRFDGLASLSEDGRLVSDRPSESDVGIAKQDWPSSRFWGWASAMAFSVLVGQVFYFEGEELYRSPSVAENWQRLCRLVGCQPPSYQSAHELSVSHADLTRQADSSYVFSAAITNHAAFPQAETVLRLTLLGFNGQAIAERVFSLPQLAGVAVLQPDQTLPIRLHIAAPAAQVGGYVFQLS</sequence>
<dbReference type="Pfam" id="PF11906">
    <property type="entry name" value="DUF3426"/>
    <property type="match status" value="1"/>
</dbReference>
<name>A0A177NPJ7_9GAMM</name>
<reference evidence="1 2" key="1">
    <citation type="submission" date="2016-03" db="EMBL/GenBank/DDBJ databases">
        <authorList>
            <person name="Ploux O."/>
        </authorList>
    </citation>
    <scope>NUCLEOTIDE SEQUENCE [LARGE SCALE GENOMIC DNA]</scope>
    <source>
        <strain evidence="1 2">R-45378</strain>
    </source>
</reference>
<dbReference type="InterPro" id="IPR021834">
    <property type="entry name" value="DUF3426"/>
</dbReference>
<dbReference type="EMBL" id="LUUJ01000050">
    <property type="protein sequence ID" value="OAI19253.1"/>
    <property type="molecule type" value="Genomic_DNA"/>
</dbReference>
<evidence type="ECO:0000313" key="2">
    <source>
        <dbReference type="Proteomes" id="UP000077857"/>
    </source>
</evidence>
<dbReference type="OrthoDB" id="6717714at2"/>
<dbReference type="InterPro" id="IPR011723">
    <property type="entry name" value="Znf/thioredoxin_put"/>
</dbReference>
<organism evidence="1 2">
    <name type="scientific">Methylomonas koyamae</name>
    <dbReference type="NCBI Taxonomy" id="702114"/>
    <lineage>
        <taxon>Bacteria</taxon>
        <taxon>Pseudomonadati</taxon>
        <taxon>Pseudomonadota</taxon>
        <taxon>Gammaproteobacteria</taxon>
        <taxon>Methylococcales</taxon>
        <taxon>Methylococcaceae</taxon>
        <taxon>Methylomonas</taxon>
    </lineage>
</organism>